<gene>
    <name evidence="2" type="ORF">QFW77_18105</name>
</gene>
<feature type="domain" description="HTH cro/C1-type" evidence="1">
    <location>
        <begin position="17"/>
        <end position="71"/>
    </location>
</feature>
<dbReference type="SMART" id="SM00530">
    <property type="entry name" value="HTH_XRE"/>
    <property type="match status" value="1"/>
</dbReference>
<dbReference type="InterPro" id="IPR001387">
    <property type="entry name" value="Cro/C1-type_HTH"/>
</dbReference>
<dbReference type="Pfam" id="PF17765">
    <property type="entry name" value="MLTR_LBD"/>
    <property type="match status" value="1"/>
</dbReference>
<proteinExistence type="predicted"/>
<comment type="caution">
    <text evidence="2">The sequence shown here is derived from an EMBL/GenBank/DDBJ whole genome shotgun (WGS) entry which is preliminary data.</text>
</comment>
<evidence type="ECO:0000313" key="2">
    <source>
        <dbReference type="EMBL" id="MDH5824886.1"/>
    </source>
</evidence>
<dbReference type="PANTHER" id="PTHR35010:SF4">
    <property type="entry name" value="BLL5781 PROTEIN"/>
    <property type="match status" value="1"/>
</dbReference>
<dbReference type="RefSeq" id="WP_280576244.1">
    <property type="nucleotide sequence ID" value="NZ_JARXRM010000046.1"/>
</dbReference>
<dbReference type="PROSITE" id="PS50943">
    <property type="entry name" value="HTH_CROC1"/>
    <property type="match status" value="1"/>
</dbReference>
<keyword evidence="3" id="KW-1185">Reference proteome</keyword>
<organism evidence="2 3">
    <name type="scientific">Luteimonas endophytica</name>
    <dbReference type="NCBI Taxonomy" id="3042023"/>
    <lineage>
        <taxon>Bacteria</taxon>
        <taxon>Pseudomonadati</taxon>
        <taxon>Pseudomonadota</taxon>
        <taxon>Gammaproteobacteria</taxon>
        <taxon>Lysobacterales</taxon>
        <taxon>Lysobacteraceae</taxon>
        <taxon>Luteimonas</taxon>
    </lineage>
</organism>
<dbReference type="CDD" id="cd00093">
    <property type="entry name" value="HTH_XRE"/>
    <property type="match status" value="1"/>
</dbReference>
<dbReference type="InterPro" id="IPR041413">
    <property type="entry name" value="MLTR_LBD"/>
</dbReference>
<dbReference type="InterPro" id="IPR010982">
    <property type="entry name" value="Lambda_DNA-bd_dom_sf"/>
</dbReference>
<reference evidence="2 3" key="1">
    <citation type="submission" date="2023-04" db="EMBL/GenBank/DDBJ databases">
        <title>Luteimonas endophyticus RD2P54.</title>
        <authorList>
            <person name="Sun J.-Q."/>
        </authorList>
    </citation>
    <scope>NUCLEOTIDE SEQUENCE [LARGE SCALE GENOMIC DNA]</scope>
    <source>
        <strain evidence="2 3">RD2P54</strain>
    </source>
</reference>
<dbReference type="PANTHER" id="PTHR35010">
    <property type="entry name" value="BLL4672 PROTEIN-RELATED"/>
    <property type="match status" value="1"/>
</dbReference>
<dbReference type="Gene3D" id="3.30.450.180">
    <property type="match status" value="1"/>
</dbReference>
<name>A0ABT6JDL8_9GAMM</name>
<evidence type="ECO:0000313" key="3">
    <source>
        <dbReference type="Proteomes" id="UP001156940"/>
    </source>
</evidence>
<dbReference type="SUPFAM" id="SSF47413">
    <property type="entry name" value="lambda repressor-like DNA-binding domains"/>
    <property type="match status" value="1"/>
</dbReference>
<accession>A0ABT6JDL8</accession>
<dbReference type="Proteomes" id="UP001156940">
    <property type="component" value="Unassembled WGS sequence"/>
</dbReference>
<dbReference type="Gene3D" id="1.10.260.40">
    <property type="entry name" value="lambda repressor-like DNA-binding domains"/>
    <property type="match status" value="1"/>
</dbReference>
<dbReference type="Pfam" id="PF13560">
    <property type="entry name" value="HTH_31"/>
    <property type="match status" value="1"/>
</dbReference>
<protein>
    <submittedName>
        <fullName evidence="2">Helix-turn-helix transcriptional regulator</fullName>
    </submittedName>
</protein>
<dbReference type="EMBL" id="JARXRM010000046">
    <property type="protein sequence ID" value="MDH5824886.1"/>
    <property type="molecule type" value="Genomic_DNA"/>
</dbReference>
<evidence type="ECO:0000259" key="1">
    <source>
        <dbReference type="PROSITE" id="PS50943"/>
    </source>
</evidence>
<sequence length="285" mass="31162">MDRRAARRPTAPVGNLLREWRAARRLSQLDLAISAGISARHLSCVETGRAQPGRDTLARIADALEMPLRERNALLLAAGYAPGYPESPLGAPELAGMQRAIEFILAQQEPYPAFVINRHWGVLSANGGAERVNRFVLGGRSSAHRNIVRQFFDPADLRPALANWEEVAREIIHHLHDHVASTPTDRAARALLEEALGYPGVPAHWRVRDLSTAPSPLLTTVLRRDDIELRFFSTITTFAVPRDVTLAELHVECCFPVDDATATHCRRLASAVDGETAGVGETAGA</sequence>